<protein>
    <submittedName>
        <fullName evidence="3">Fatty-acyl-CoA synthase</fullName>
        <ecNumber evidence="3">6.2.1.-</ecNumber>
    </submittedName>
</protein>
<dbReference type="GO" id="GO:0016878">
    <property type="term" value="F:acid-thiol ligase activity"/>
    <property type="evidence" value="ECO:0007669"/>
    <property type="project" value="UniProtKB-ARBA"/>
</dbReference>
<evidence type="ECO:0000313" key="3">
    <source>
        <dbReference type="EMBL" id="MBB4137424.1"/>
    </source>
</evidence>
<dbReference type="Pfam" id="PF00501">
    <property type="entry name" value="AMP-binding"/>
    <property type="match status" value="1"/>
</dbReference>
<sequence length="506" mass="53539">MSGTVVDALVHFARVAPDRVAVDFAGDTVTYAQLDAWADAVADDLLARGVRAGRRVSVLGGNSLEWCAAALGAFKVGAIVAPFNHRMVPRELAELVADCEPAVVYCDAASRPRIDEVAADGRFSVLAFAETVTPLRAGGRPPAARLSPDLASPTAIVFTSGTTGRPKGVIFTHASIAGVMHDWMLMESVTPGRLRPLLVLPLFTAGGLVWGVCRTIHGGGTLLLQPGFDPAEALRVLVEEKADTFTGPPILFEQIAKVPDFADADLSHVTTAHVGGAPVPVALFEQWRPRGVLLRQLYGQTEIGGSATVTVNADAPGHPEKCGRGTVFTRIRVVDSDGVDCPAGTPGEIMLRGPGMTPGYWRNEEATASTLVDGWLRTGDLGVLDDTGRLTYVDRIKELIISGGLNISPAEIETVISGLDGVIEVAVLAAADEKFGQTPAAIVVARDGVTAEAIVAHCTERLADYKVPRYVVVSTEPLPRMASGKIDKHVLRAEHADIADTHERVR</sequence>
<dbReference type="EMBL" id="JACIFP010000001">
    <property type="protein sequence ID" value="MBB4137424.1"/>
    <property type="molecule type" value="Genomic_DNA"/>
</dbReference>
<dbReference type="PANTHER" id="PTHR43767:SF1">
    <property type="entry name" value="NONRIBOSOMAL PEPTIDE SYNTHASE PES1 (EUROFUNG)-RELATED"/>
    <property type="match status" value="1"/>
</dbReference>
<feature type="domain" description="AMP-dependent synthetase/ligase" evidence="1">
    <location>
        <begin position="12"/>
        <end position="361"/>
    </location>
</feature>
<evidence type="ECO:0000259" key="1">
    <source>
        <dbReference type="Pfam" id="PF00501"/>
    </source>
</evidence>
<dbReference type="Gene3D" id="3.40.50.12780">
    <property type="entry name" value="N-terminal domain of ligase-like"/>
    <property type="match status" value="1"/>
</dbReference>
<dbReference type="EC" id="6.2.1.-" evidence="3"/>
<gene>
    <name evidence="3" type="ORF">BKA16_003976</name>
</gene>
<organism evidence="3 4">
    <name type="scientific">Gordonia humi</name>
    <dbReference type="NCBI Taxonomy" id="686429"/>
    <lineage>
        <taxon>Bacteria</taxon>
        <taxon>Bacillati</taxon>
        <taxon>Actinomycetota</taxon>
        <taxon>Actinomycetes</taxon>
        <taxon>Mycobacteriales</taxon>
        <taxon>Gordoniaceae</taxon>
        <taxon>Gordonia</taxon>
    </lineage>
</organism>
<name>A0A840F449_9ACTN</name>
<dbReference type="PROSITE" id="PS00455">
    <property type="entry name" value="AMP_BINDING"/>
    <property type="match status" value="1"/>
</dbReference>
<reference evidence="3 4" key="1">
    <citation type="submission" date="2020-08" db="EMBL/GenBank/DDBJ databases">
        <title>Sequencing the genomes of 1000 actinobacteria strains.</title>
        <authorList>
            <person name="Klenk H.-P."/>
        </authorList>
    </citation>
    <scope>NUCLEOTIDE SEQUENCE [LARGE SCALE GENOMIC DNA]</scope>
    <source>
        <strain evidence="3 4">DSM 45298</strain>
    </source>
</reference>
<comment type="caution">
    <text evidence="3">The sequence shown here is derived from an EMBL/GenBank/DDBJ whole genome shotgun (WGS) entry which is preliminary data.</text>
</comment>
<dbReference type="Gene3D" id="3.30.300.30">
    <property type="match status" value="1"/>
</dbReference>
<feature type="domain" description="AMP-binding enzyme C-terminal" evidence="2">
    <location>
        <begin position="411"/>
        <end position="485"/>
    </location>
</feature>
<dbReference type="Proteomes" id="UP000551501">
    <property type="component" value="Unassembled WGS sequence"/>
</dbReference>
<dbReference type="InterPro" id="IPR020845">
    <property type="entry name" value="AMP-binding_CS"/>
</dbReference>
<dbReference type="Pfam" id="PF13193">
    <property type="entry name" value="AMP-binding_C"/>
    <property type="match status" value="1"/>
</dbReference>
<dbReference type="SUPFAM" id="SSF56801">
    <property type="entry name" value="Acetyl-CoA synthetase-like"/>
    <property type="match status" value="1"/>
</dbReference>
<dbReference type="AlphaFoldDB" id="A0A840F449"/>
<dbReference type="InterPro" id="IPR050237">
    <property type="entry name" value="ATP-dep_AMP-bd_enzyme"/>
</dbReference>
<accession>A0A840F449</accession>
<keyword evidence="4" id="KW-1185">Reference proteome</keyword>
<evidence type="ECO:0000313" key="4">
    <source>
        <dbReference type="Proteomes" id="UP000551501"/>
    </source>
</evidence>
<dbReference type="InterPro" id="IPR045851">
    <property type="entry name" value="AMP-bd_C_sf"/>
</dbReference>
<dbReference type="InterPro" id="IPR000873">
    <property type="entry name" value="AMP-dep_synth/lig_dom"/>
</dbReference>
<keyword evidence="3" id="KW-0436">Ligase</keyword>
<dbReference type="PANTHER" id="PTHR43767">
    <property type="entry name" value="LONG-CHAIN-FATTY-ACID--COA LIGASE"/>
    <property type="match status" value="1"/>
</dbReference>
<dbReference type="InterPro" id="IPR042099">
    <property type="entry name" value="ANL_N_sf"/>
</dbReference>
<proteinExistence type="predicted"/>
<evidence type="ECO:0000259" key="2">
    <source>
        <dbReference type="Pfam" id="PF13193"/>
    </source>
</evidence>
<dbReference type="InterPro" id="IPR025110">
    <property type="entry name" value="AMP-bd_C"/>
</dbReference>
<dbReference type="RefSeq" id="WP_183372277.1">
    <property type="nucleotide sequence ID" value="NZ_BAABHL010000119.1"/>
</dbReference>